<proteinExistence type="predicted"/>
<protein>
    <recommendedName>
        <fullName evidence="10">Sensor histidine kinase</fullName>
    </recommendedName>
</protein>
<dbReference type="GO" id="GO:0016020">
    <property type="term" value="C:membrane"/>
    <property type="evidence" value="ECO:0007669"/>
    <property type="project" value="InterPro"/>
</dbReference>
<organism evidence="8 9">
    <name type="scientific">Psychrosphaera haliotis</name>
    <dbReference type="NCBI Taxonomy" id="555083"/>
    <lineage>
        <taxon>Bacteria</taxon>
        <taxon>Pseudomonadati</taxon>
        <taxon>Pseudomonadota</taxon>
        <taxon>Gammaproteobacteria</taxon>
        <taxon>Alteromonadales</taxon>
        <taxon>Pseudoalteromonadaceae</taxon>
        <taxon>Psychrosphaera</taxon>
    </lineage>
</organism>
<dbReference type="Gene3D" id="1.20.5.1930">
    <property type="match status" value="1"/>
</dbReference>
<evidence type="ECO:0000256" key="3">
    <source>
        <dbReference type="ARBA" id="ARBA00023012"/>
    </source>
</evidence>
<comment type="caution">
    <text evidence="8">The sequence shown here is derived from an EMBL/GenBank/DDBJ whole genome shotgun (WGS) entry which is preliminary data.</text>
</comment>
<dbReference type="OrthoDB" id="9797605at2"/>
<feature type="transmembrane region" description="Helical" evidence="5">
    <location>
        <begin position="82"/>
        <end position="103"/>
    </location>
</feature>
<dbReference type="Proteomes" id="UP000439994">
    <property type="component" value="Unassembled WGS sequence"/>
</dbReference>
<dbReference type="Pfam" id="PF02518">
    <property type="entry name" value="HATPase_c"/>
    <property type="match status" value="1"/>
</dbReference>
<dbReference type="CDD" id="cd16917">
    <property type="entry name" value="HATPase_UhpB-NarQ-NarX-like"/>
    <property type="match status" value="1"/>
</dbReference>
<dbReference type="GO" id="GO:0046983">
    <property type="term" value="F:protein dimerization activity"/>
    <property type="evidence" value="ECO:0007669"/>
    <property type="project" value="InterPro"/>
</dbReference>
<dbReference type="GO" id="GO:0000155">
    <property type="term" value="F:phosphorelay sensor kinase activity"/>
    <property type="evidence" value="ECO:0007669"/>
    <property type="project" value="InterPro"/>
</dbReference>
<evidence type="ECO:0000256" key="1">
    <source>
        <dbReference type="ARBA" id="ARBA00022679"/>
    </source>
</evidence>
<dbReference type="SUPFAM" id="SSF55874">
    <property type="entry name" value="ATPase domain of HSP90 chaperone/DNA topoisomerase II/histidine kinase"/>
    <property type="match status" value="1"/>
</dbReference>
<evidence type="ECO:0000256" key="4">
    <source>
        <dbReference type="SAM" id="Coils"/>
    </source>
</evidence>
<accession>A0A6N8F7T5</accession>
<evidence type="ECO:0008006" key="10">
    <source>
        <dbReference type="Google" id="ProtNLM"/>
    </source>
</evidence>
<dbReference type="PANTHER" id="PTHR24421:SF59">
    <property type="entry name" value="OXYGEN SENSOR HISTIDINE KINASE NREB"/>
    <property type="match status" value="1"/>
</dbReference>
<evidence type="ECO:0000256" key="2">
    <source>
        <dbReference type="ARBA" id="ARBA00022777"/>
    </source>
</evidence>
<dbReference type="AlphaFoldDB" id="A0A6N8F7T5"/>
<evidence type="ECO:0000313" key="8">
    <source>
        <dbReference type="EMBL" id="MUH72234.1"/>
    </source>
</evidence>
<dbReference type="InterPro" id="IPR003594">
    <property type="entry name" value="HATPase_dom"/>
</dbReference>
<gene>
    <name evidence="8" type="ORF">GNP35_06920</name>
</gene>
<feature type="domain" description="Signal transduction histidine kinase subgroup 3 dimerisation and phosphoacceptor" evidence="7">
    <location>
        <begin position="163"/>
        <end position="230"/>
    </location>
</feature>
<keyword evidence="1" id="KW-0808">Transferase</keyword>
<evidence type="ECO:0000313" key="9">
    <source>
        <dbReference type="Proteomes" id="UP000439994"/>
    </source>
</evidence>
<dbReference type="InterPro" id="IPR050482">
    <property type="entry name" value="Sensor_HK_TwoCompSys"/>
</dbReference>
<feature type="coiled-coil region" evidence="4">
    <location>
        <begin position="134"/>
        <end position="161"/>
    </location>
</feature>
<feature type="domain" description="Histidine kinase/HSP90-like ATPase" evidence="6">
    <location>
        <begin position="268"/>
        <end position="381"/>
    </location>
</feature>
<keyword evidence="4" id="KW-0175">Coiled coil</keyword>
<dbReference type="PANTHER" id="PTHR24421">
    <property type="entry name" value="NITRATE/NITRITE SENSOR PROTEIN NARX-RELATED"/>
    <property type="match status" value="1"/>
</dbReference>
<name>A0A6N8F7T5_9GAMM</name>
<reference evidence="8 9" key="1">
    <citation type="submission" date="2019-11" db="EMBL/GenBank/DDBJ databases">
        <title>P. haliotis isolates from Z. marina roots.</title>
        <authorList>
            <person name="Cohen M."/>
            <person name="Jospin G."/>
            <person name="Eisen J.A."/>
            <person name="Coil D.A."/>
        </authorList>
    </citation>
    <scope>NUCLEOTIDE SEQUENCE [LARGE SCALE GENOMIC DNA]</scope>
    <source>
        <strain evidence="8 9">UCD-MCMsp1aY</strain>
    </source>
</reference>
<feature type="transmembrane region" description="Helical" evidence="5">
    <location>
        <begin position="15"/>
        <end position="34"/>
    </location>
</feature>
<dbReference type="InterPro" id="IPR036890">
    <property type="entry name" value="HATPase_C_sf"/>
</dbReference>
<keyword evidence="5" id="KW-0472">Membrane</keyword>
<evidence type="ECO:0000256" key="5">
    <source>
        <dbReference type="SAM" id="Phobius"/>
    </source>
</evidence>
<dbReference type="Gene3D" id="3.30.565.10">
    <property type="entry name" value="Histidine kinase-like ATPase, C-terminal domain"/>
    <property type="match status" value="1"/>
</dbReference>
<keyword evidence="2" id="KW-0418">Kinase</keyword>
<dbReference type="Pfam" id="PF07730">
    <property type="entry name" value="HisKA_3"/>
    <property type="match status" value="1"/>
</dbReference>
<sequence>MMPNADPVIQNNQPFIILGFLGYLICFIGATRTFNNRLTITHQRLFFTFMLLFSFFIMSLIPLDFLPILTIVWAAISLHYLSPARAFLITSVTVFTWFTLYAVLWEQRAAFYSGLLYYAFHMFALMTSLQVLKAQQASDKAKALNVELVAAKELLAESTKQQERTRIARELHDLLGHHLTALNINLQVANHLTEKYDSPADLKQPISQSYFLAKLLLSDVREAVSVIRENQHIDISKAIKGIESSFPNLTINVTDTELNIENIELLHDLLRCIQEAVTNAVKHGNASVVNICLISTDSTIEVEITDNGNGYANRSRYVNENLKTHSNVKKKDYVEASSNNKQLCTTLPFGNGLTGMQERLSSYNGTATFEIIGTQVTIRLNIPLLDNTEGAKNDN</sequence>
<dbReference type="RefSeq" id="WP_155695429.1">
    <property type="nucleotide sequence ID" value="NZ_WOCD01000003.1"/>
</dbReference>
<feature type="transmembrane region" description="Helical" evidence="5">
    <location>
        <begin position="46"/>
        <end position="76"/>
    </location>
</feature>
<keyword evidence="5" id="KW-0812">Transmembrane</keyword>
<evidence type="ECO:0000259" key="6">
    <source>
        <dbReference type="Pfam" id="PF02518"/>
    </source>
</evidence>
<evidence type="ECO:0000259" key="7">
    <source>
        <dbReference type="Pfam" id="PF07730"/>
    </source>
</evidence>
<dbReference type="InterPro" id="IPR011712">
    <property type="entry name" value="Sig_transdc_His_kin_sub3_dim/P"/>
</dbReference>
<keyword evidence="9" id="KW-1185">Reference proteome</keyword>
<keyword evidence="5" id="KW-1133">Transmembrane helix</keyword>
<keyword evidence="3" id="KW-0902">Two-component regulatory system</keyword>
<dbReference type="EMBL" id="WOCD01000003">
    <property type="protein sequence ID" value="MUH72234.1"/>
    <property type="molecule type" value="Genomic_DNA"/>
</dbReference>
<feature type="transmembrane region" description="Helical" evidence="5">
    <location>
        <begin position="115"/>
        <end position="132"/>
    </location>
</feature>